<dbReference type="RefSeq" id="WP_115549671.1">
    <property type="nucleotide sequence ID" value="NZ_QRGP01000002.1"/>
</dbReference>
<sequence>MSKNLLIAALLAVSAFSAPANAETSAAPEIQSADFAALDADFAKWMAEAHVPGLVWGIVKDGRLVHVRAMGVQTVEDNVPVTPETAFRIASMTKAFTGYSILTLRDEGRLRLDDPVSKYVPETKGWAKGITVGDLLHHTAGFVTDDPWGDRQQPLPEAEFSKMLKAGVPFSTSSGTRYEYSNFGYATLGRIVSNVSKQDYAKRVKATVLKPLSMTSTRYEVRDVPAGKLAMGYRWENDAWSREPMMPHGAFGAMGGLVTTGQDYAKWIGYLLSAWPAKDGEAQSAKTIRAMQYGGGLLHARRRPGKEGDNCRLSAIYGAGLVQANDCVLGNVLFHGGGFPGYGSHMLLLPETGVGVFALTNRTYAGPTAPVWDAATALFKSGYIAPRAIASSPALETGYAAARRIWKAGGVEGEGQYLAMNFAMDRSDANWRKHLTDLSAKSGACDDSPAIIATSKLSGRFSWTCAAGIVEGNVLLAPTSTPQIQALGFQLTAKP</sequence>
<keyword evidence="1" id="KW-0732">Signal</keyword>
<dbReference type="Gene3D" id="3.40.710.10">
    <property type="entry name" value="DD-peptidase/beta-lactamase superfamily"/>
    <property type="match status" value="1"/>
</dbReference>
<comment type="caution">
    <text evidence="3">The sequence shown here is derived from an EMBL/GenBank/DDBJ whole genome shotgun (WGS) entry which is preliminary data.</text>
</comment>
<evidence type="ECO:0000313" key="4">
    <source>
        <dbReference type="Proteomes" id="UP000263833"/>
    </source>
</evidence>
<accession>A0A371B4X5</accession>
<dbReference type="InterPro" id="IPR012338">
    <property type="entry name" value="Beta-lactam/transpept-like"/>
</dbReference>
<dbReference type="GO" id="GO:0016787">
    <property type="term" value="F:hydrolase activity"/>
    <property type="evidence" value="ECO:0007669"/>
    <property type="project" value="UniProtKB-KW"/>
</dbReference>
<dbReference type="Proteomes" id="UP000263833">
    <property type="component" value="Unassembled WGS sequence"/>
</dbReference>
<dbReference type="OrthoDB" id="9808046at2"/>
<dbReference type="PANTHER" id="PTHR46825:SF9">
    <property type="entry name" value="BETA-LACTAMASE-RELATED DOMAIN-CONTAINING PROTEIN"/>
    <property type="match status" value="1"/>
</dbReference>
<evidence type="ECO:0000259" key="2">
    <source>
        <dbReference type="Pfam" id="PF00144"/>
    </source>
</evidence>
<feature type="chain" id="PRO_5016885620" evidence="1">
    <location>
        <begin position="23"/>
        <end position="495"/>
    </location>
</feature>
<protein>
    <submittedName>
        <fullName evidence="3">Class A beta-lactamase-related serine hydrolase</fullName>
    </submittedName>
</protein>
<dbReference type="Pfam" id="PF00144">
    <property type="entry name" value="Beta-lactamase"/>
    <property type="match status" value="1"/>
</dbReference>
<dbReference type="InterPro" id="IPR001466">
    <property type="entry name" value="Beta-lactam-related"/>
</dbReference>
<dbReference type="EMBL" id="QRGP01000002">
    <property type="protein sequence ID" value="RDV02567.1"/>
    <property type="molecule type" value="Genomic_DNA"/>
</dbReference>
<dbReference type="PANTHER" id="PTHR46825">
    <property type="entry name" value="D-ALANYL-D-ALANINE-CARBOXYPEPTIDASE/ENDOPEPTIDASE AMPH"/>
    <property type="match status" value="1"/>
</dbReference>
<evidence type="ECO:0000256" key="1">
    <source>
        <dbReference type="SAM" id="SignalP"/>
    </source>
</evidence>
<dbReference type="AlphaFoldDB" id="A0A371B4X5"/>
<keyword evidence="3" id="KW-0378">Hydrolase</keyword>
<dbReference type="InterPro" id="IPR050491">
    <property type="entry name" value="AmpC-like"/>
</dbReference>
<proteinExistence type="predicted"/>
<organism evidence="3 4">
    <name type="scientific">Sphingorhabdus pulchriflava</name>
    <dbReference type="NCBI Taxonomy" id="2292257"/>
    <lineage>
        <taxon>Bacteria</taxon>
        <taxon>Pseudomonadati</taxon>
        <taxon>Pseudomonadota</taxon>
        <taxon>Alphaproteobacteria</taxon>
        <taxon>Sphingomonadales</taxon>
        <taxon>Sphingomonadaceae</taxon>
        <taxon>Sphingorhabdus</taxon>
    </lineage>
</organism>
<name>A0A371B4X5_9SPHN</name>
<feature type="domain" description="Beta-lactamase-related" evidence="2">
    <location>
        <begin position="39"/>
        <end position="376"/>
    </location>
</feature>
<evidence type="ECO:0000313" key="3">
    <source>
        <dbReference type="EMBL" id="RDV02567.1"/>
    </source>
</evidence>
<reference evidence="4" key="1">
    <citation type="submission" date="2018-08" db="EMBL/GenBank/DDBJ databases">
        <authorList>
            <person name="Kim S.-J."/>
            <person name="Jung G.-Y."/>
        </authorList>
    </citation>
    <scope>NUCLEOTIDE SEQUENCE [LARGE SCALE GENOMIC DNA]</scope>
    <source>
        <strain evidence="4">GY_G</strain>
    </source>
</reference>
<gene>
    <name evidence="3" type="ORF">DXH95_11425</name>
</gene>
<dbReference type="SUPFAM" id="SSF56601">
    <property type="entry name" value="beta-lactamase/transpeptidase-like"/>
    <property type="match status" value="1"/>
</dbReference>
<feature type="signal peptide" evidence="1">
    <location>
        <begin position="1"/>
        <end position="22"/>
    </location>
</feature>
<keyword evidence="4" id="KW-1185">Reference proteome</keyword>